<sequence>MQLLHSSIDNLGIVHVQQSLKYGAQQTNVWNNEDRHMAYYTQINTRSESVIERTLITAANLLQAASERYARNRVFRETYAELSKLGERELNDLGMSRSMIRAIALDAAEQYAG</sequence>
<protein>
    <recommendedName>
        <fullName evidence="1">YjiS-like domain-containing protein</fullName>
    </recommendedName>
</protein>
<keyword evidence="3" id="KW-1185">Reference proteome</keyword>
<feature type="domain" description="YjiS-like" evidence="1">
    <location>
        <begin position="67"/>
        <end position="101"/>
    </location>
</feature>
<organism evidence="2 3">
    <name type="scientific">Roseobacter fucihabitans</name>
    <dbReference type="NCBI Taxonomy" id="1537242"/>
    <lineage>
        <taxon>Bacteria</taxon>
        <taxon>Pseudomonadati</taxon>
        <taxon>Pseudomonadota</taxon>
        <taxon>Alphaproteobacteria</taxon>
        <taxon>Rhodobacterales</taxon>
        <taxon>Roseobacteraceae</taxon>
        <taxon>Roseobacter</taxon>
    </lineage>
</organism>
<evidence type="ECO:0000259" key="1">
    <source>
        <dbReference type="Pfam" id="PF06568"/>
    </source>
</evidence>
<dbReference type="EMBL" id="CP143423">
    <property type="protein sequence ID" value="WVX48058.1"/>
    <property type="molecule type" value="Genomic_DNA"/>
</dbReference>
<reference evidence="2 3" key="1">
    <citation type="submission" date="2015-07" db="EMBL/GenBank/DDBJ databases">
        <authorList>
            <person name="Voget S."/>
            <person name="Dogs M."/>
            <person name="Brinkhoff T.H."/>
            <person name="Daniel R."/>
        </authorList>
    </citation>
    <scope>NUCLEOTIDE SEQUENCE [LARGE SCALE GENOMIC DNA]</scope>
    <source>
        <strain evidence="2 3">B14</strain>
    </source>
</reference>
<proteinExistence type="predicted"/>
<dbReference type="Pfam" id="PF06568">
    <property type="entry name" value="YjiS-like"/>
    <property type="match status" value="1"/>
</dbReference>
<evidence type="ECO:0000313" key="3">
    <source>
        <dbReference type="Proteomes" id="UP001318682"/>
    </source>
</evidence>
<reference evidence="3" key="2">
    <citation type="submission" date="2024-01" db="EMBL/GenBank/DDBJ databases">
        <title>Roseobacter fucihabitans sp. nov., isolated from the brown alga Fucus spiralis.</title>
        <authorList>
            <person name="Hahnke S."/>
            <person name="Berger M."/>
            <person name="Schlingloff A."/>
            <person name="Athale I."/>
            <person name="Neumann-Schaal M."/>
            <person name="Adenaya A."/>
            <person name="Poehlein A."/>
            <person name="Daniel R."/>
            <person name="Pertersen J."/>
            <person name="Brinkhoff T."/>
        </authorList>
    </citation>
    <scope>NUCLEOTIDE SEQUENCE [LARGE SCALE GENOMIC DNA]</scope>
    <source>
        <strain evidence="3">B14</strain>
    </source>
</reference>
<evidence type="ECO:0000313" key="2">
    <source>
        <dbReference type="EMBL" id="WVX48058.1"/>
    </source>
</evidence>
<dbReference type="Proteomes" id="UP001318682">
    <property type="component" value="Chromosome"/>
</dbReference>
<name>A0ABZ2BQQ8_9RHOB</name>
<dbReference type="InterPro" id="IPR009506">
    <property type="entry name" value="YjiS-like"/>
</dbReference>
<accession>A0ABZ2BQQ8</accession>
<gene>
    <name evidence="2" type="ORF">ROLI_011360</name>
</gene>